<evidence type="ECO:0000313" key="5">
    <source>
        <dbReference type="RefSeq" id="XP_003251083.3"/>
    </source>
</evidence>
<dbReference type="Pfam" id="PF14912">
    <property type="entry name" value="THEG"/>
    <property type="match status" value="1"/>
</dbReference>
<dbReference type="PANTHER" id="PTHR15901">
    <property type="entry name" value="TESTICULAR HAPLOID EXPRESSED GENE PROTEIN"/>
    <property type="match status" value="1"/>
</dbReference>
<dbReference type="InterPro" id="IPR042401">
    <property type="entry name" value="SPMAP2-like"/>
</dbReference>
<dbReference type="OMA" id="LTTRHWG"/>
<feature type="compositionally biased region" description="Basic residues" evidence="2">
    <location>
        <begin position="177"/>
        <end position="202"/>
    </location>
</feature>
<gene>
    <name evidence="5" type="primary">LOC100578566</name>
</gene>
<feature type="compositionally biased region" description="Basic and acidic residues" evidence="2">
    <location>
        <begin position="203"/>
        <end position="212"/>
    </location>
</feature>
<dbReference type="SMART" id="SM00705">
    <property type="entry name" value="THEG"/>
    <property type="match status" value="3"/>
</dbReference>
<dbReference type="RefSeq" id="XP_003251083.3">
    <property type="nucleotide sequence ID" value="XM_003251035.4"/>
</dbReference>
<name>A0A7M7GC80_APIME</name>
<dbReference type="GeneID" id="100578566"/>
<dbReference type="Proteomes" id="UP000005203">
    <property type="component" value="Linkage group LG5"/>
</dbReference>
<keyword evidence="1" id="KW-0677">Repeat</keyword>
<dbReference type="PANTHER" id="PTHR15901:SF16">
    <property type="entry name" value="TESTICULAR HAPLOID EXPRESSED GENE PROTEIN"/>
    <property type="match status" value="1"/>
</dbReference>
<organism evidence="3">
    <name type="scientific">Apis mellifera</name>
    <name type="common">Honeybee</name>
    <dbReference type="NCBI Taxonomy" id="7460"/>
    <lineage>
        <taxon>Eukaryota</taxon>
        <taxon>Metazoa</taxon>
        <taxon>Ecdysozoa</taxon>
        <taxon>Arthropoda</taxon>
        <taxon>Hexapoda</taxon>
        <taxon>Insecta</taxon>
        <taxon>Pterygota</taxon>
        <taxon>Neoptera</taxon>
        <taxon>Endopterygota</taxon>
        <taxon>Hymenoptera</taxon>
        <taxon>Apocrita</taxon>
        <taxon>Aculeata</taxon>
        <taxon>Apoidea</taxon>
        <taxon>Anthophila</taxon>
        <taxon>Apidae</taxon>
        <taxon>Apis</taxon>
    </lineage>
</organism>
<sequence length="254" mass="29705">MATLLTTRHWGSDESFNCFGKMFVSKFTKSQENRNNNILTPVSDYANADKSLKQSAKRNIGAKITKLKTKTYNEIILESSHVKASALLYEITERTNQLAQPRQRIDEKQFQVRSNVSQIPKASPRIIELSKPRIPYQYPTKPVGYVAPKALTAVATQRIIELSKPKRKRRLKVTKINHNKRKSKLHKEKSRSYGKRGKKKDYKNRDYKHNGFNRYKNDRKQKIKKKLRLSNSNRTIIMVGLNLKNENKKIRRYS</sequence>
<reference evidence="3" key="1">
    <citation type="submission" date="2021-01" db="UniProtKB">
        <authorList>
            <consortium name="EnsemblMetazoa"/>
        </authorList>
    </citation>
    <scope>IDENTIFICATION</scope>
    <source>
        <strain evidence="3">DH4</strain>
    </source>
</reference>
<evidence type="ECO:0000256" key="2">
    <source>
        <dbReference type="SAM" id="MobiDB-lite"/>
    </source>
</evidence>
<dbReference type="EnsemblMetazoa" id="XM_003251035">
    <property type="protein sequence ID" value="XP_003251083"/>
    <property type="gene ID" value="LOC100578566"/>
</dbReference>
<evidence type="ECO:0000313" key="4">
    <source>
        <dbReference type="Proteomes" id="UP000005203"/>
    </source>
</evidence>
<reference evidence="5" key="2">
    <citation type="submission" date="2025-04" db="UniProtKB">
        <authorList>
            <consortium name="RefSeq"/>
        </authorList>
    </citation>
    <scope>IDENTIFICATION</scope>
    <source>
        <strain evidence="5">DH4</strain>
        <tissue evidence="5">Whole body</tissue>
    </source>
</reference>
<dbReference type="OrthoDB" id="25466at2759"/>
<dbReference type="InterPro" id="IPR006623">
    <property type="entry name" value="THEG"/>
</dbReference>
<dbReference type="AlphaFoldDB" id="A0A7M7GC80"/>
<dbReference type="KEGG" id="ame:100578566"/>
<evidence type="ECO:0000313" key="3">
    <source>
        <dbReference type="EnsemblMetazoa" id="XP_003251083"/>
    </source>
</evidence>
<keyword evidence="4" id="KW-1185">Reference proteome</keyword>
<feature type="region of interest" description="Disordered" evidence="2">
    <location>
        <begin position="177"/>
        <end position="212"/>
    </location>
</feature>
<accession>A0A8B6XXU4</accession>
<protein>
    <submittedName>
        <fullName evidence="5">Uncharacterized protein LOC100578566</fullName>
    </submittedName>
</protein>
<accession>A0A7M7GC80</accession>
<proteinExistence type="predicted"/>
<evidence type="ECO:0000256" key="1">
    <source>
        <dbReference type="ARBA" id="ARBA00022737"/>
    </source>
</evidence>